<comment type="caution">
    <text evidence="1">The sequence shown here is derived from an EMBL/GenBank/DDBJ whole genome shotgun (WGS) entry which is preliminary data.</text>
</comment>
<dbReference type="AlphaFoldDB" id="A0A815PW89"/>
<dbReference type="SUPFAM" id="SSF52540">
    <property type="entry name" value="P-loop containing nucleoside triphosphate hydrolases"/>
    <property type="match status" value="1"/>
</dbReference>
<reference evidence="1" key="1">
    <citation type="submission" date="2021-02" db="EMBL/GenBank/DDBJ databases">
        <authorList>
            <person name="Nowell W R."/>
        </authorList>
    </citation>
    <scope>NUCLEOTIDE SEQUENCE</scope>
</reference>
<dbReference type="InterPro" id="IPR027417">
    <property type="entry name" value="P-loop_NTPase"/>
</dbReference>
<protein>
    <submittedName>
        <fullName evidence="1">Uncharacterized protein</fullName>
    </submittedName>
</protein>
<evidence type="ECO:0000313" key="1">
    <source>
        <dbReference type="EMBL" id="CAF1455360.1"/>
    </source>
</evidence>
<evidence type="ECO:0000313" key="2">
    <source>
        <dbReference type="Proteomes" id="UP000663852"/>
    </source>
</evidence>
<dbReference type="Gene3D" id="3.40.50.300">
    <property type="entry name" value="P-loop containing nucleotide triphosphate hydrolases"/>
    <property type="match status" value="1"/>
</dbReference>
<dbReference type="Proteomes" id="UP000663852">
    <property type="component" value="Unassembled WGS sequence"/>
</dbReference>
<gene>
    <name evidence="1" type="ORF">EDS130_LOCUS39795</name>
</gene>
<dbReference type="OrthoDB" id="429813at2759"/>
<proteinExistence type="predicted"/>
<dbReference type="EMBL" id="CAJNOJ010000457">
    <property type="protein sequence ID" value="CAF1455360.1"/>
    <property type="molecule type" value="Genomic_DNA"/>
</dbReference>
<dbReference type="Pfam" id="PF13469">
    <property type="entry name" value="Sulfotransfer_3"/>
    <property type="match status" value="1"/>
</dbReference>
<accession>A0A815PW89</accession>
<name>A0A815PW89_ADIRI</name>
<organism evidence="1 2">
    <name type="scientific">Adineta ricciae</name>
    <name type="common">Rotifer</name>
    <dbReference type="NCBI Taxonomy" id="249248"/>
    <lineage>
        <taxon>Eukaryota</taxon>
        <taxon>Metazoa</taxon>
        <taxon>Spiralia</taxon>
        <taxon>Gnathifera</taxon>
        <taxon>Rotifera</taxon>
        <taxon>Eurotatoria</taxon>
        <taxon>Bdelloidea</taxon>
        <taxon>Adinetida</taxon>
        <taxon>Adinetidae</taxon>
        <taxon>Adineta</taxon>
    </lineage>
</organism>
<sequence length="182" mass="20525">MDRKNTNDDIASQLVFRADINFSDDDLSEEAKAQFTYHNEVLSVFQLNARIVLSNDRLSPTGRHLFCTKLEKEYKNYKSVLNYVAMHPENKIKTQAIHSPLILCGLPRTGTTLLFNLLACDPACRAPLLMDILHPIPPIARSDNDNQAQRNLFSSETSAMMDALGLANYVRELHASHLGVQR</sequence>